<comment type="caution">
    <text evidence="3">The sequence shown here is derived from an EMBL/GenBank/DDBJ whole genome shotgun (WGS) entry which is preliminary data.</text>
</comment>
<evidence type="ECO:0000313" key="3">
    <source>
        <dbReference type="EMBL" id="KAB7751018.1"/>
    </source>
</evidence>
<dbReference type="RefSeq" id="WP_061481591.1">
    <property type="nucleotide sequence ID" value="NZ_ANBO01000041.1"/>
</dbReference>
<proteinExistence type="predicted"/>
<dbReference type="GeneID" id="74303889"/>
<dbReference type="Proteomes" id="UP000325690">
    <property type="component" value="Unassembled WGS sequence"/>
</dbReference>
<dbReference type="EMBL" id="ANBP01000056">
    <property type="protein sequence ID" value="KAB7751018.1"/>
    <property type="molecule type" value="Genomic_DNA"/>
</dbReference>
<accession>A0A5N5UNU0</accession>
<gene>
    <name evidence="3" type="ORF">MPHL21000_25690</name>
</gene>
<dbReference type="InterPro" id="IPR043796">
    <property type="entry name" value="ESX-1_EspA/EspE-like"/>
</dbReference>
<keyword evidence="4" id="KW-1185">Reference proteome</keyword>
<dbReference type="AlphaFoldDB" id="A0A5N5UNU0"/>
<reference evidence="3 4" key="1">
    <citation type="submission" date="2012-10" db="EMBL/GenBank/DDBJ databases">
        <title>The draft sequence of the Mycobacterium pheli genome.</title>
        <authorList>
            <person name="Pettersson B.M.F."/>
            <person name="Das S."/>
            <person name="Dasgupta S."/>
            <person name="Bhattacharya A."/>
            <person name="Kirsebom L.A."/>
        </authorList>
    </citation>
    <scope>NUCLEOTIDE SEQUENCE [LARGE SCALE GENOMIC DNA]</scope>
    <source>
        <strain evidence="3 4">CCUG 21000</strain>
    </source>
</reference>
<name>A0A5N5UNU0_MYCPH</name>
<evidence type="ECO:0000313" key="4">
    <source>
        <dbReference type="Proteomes" id="UP000325690"/>
    </source>
</evidence>
<sequence>MGVLDGFDVIWSKARSTFGDGPPVDGSGFDKSGQLRRLESTVRSAQPSAQWTGSAADSYSSANERQNRVLGRLAELDRRLRAEVDRSAQVVIAGRQNLDAIRQWVHDTAASVPPGANRERVLLSVVSRGATELSEVIQRSDSDMRSIAGRINGIKDEYQFLGAGFGGFPQGAGDHEGTQEEEPSRAEGDEPWRYPFDPPPPNDSAPGGGRWVLGQAYPPGPDGGPPVGVAPPKPWHRDIEPPVVGGTSGLQEIAPPPANGWGVQPAWTMQEAYRFRVTGEGFNGDPSHVRWVEQNGKWYQATWVDYDLERERVTALVPHNDGGGYPTLHWGQNKWEPIDIKDIYQIQARNPRLPLYIPNPFGGQHHIPVPSRDHPVIVSGG</sequence>
<feature type="compositionally biased region" description="Pro residues" evidence="1">
    <location>
        <begin position="218"/>
        <end position="230"/>
    </location>
</feature>
<feature type="region of interest" description="Disordered" evidence="1">
    <location>
        <begin position="166"/>
        <end position="230"/>
    </location>
</feature>
<dbReference type="Pfam" id="PF18879">
    <property type="entry name" value="EspA_EspE"/>
    <property type="match status" value="1"/>
</dbReference>
<feature type="compositionally biased region" description="Basic and acidic residues" evidence="1">
    <location>
        <begin position="173"/>
        <end position="192"/>
    </location>
</feature>
<protein>
    <recommendedName>
        <fullName evidence="2">ESX-1 secretion-associated protein EspA/EspE-like domain-containing protein</fullName>
    </recommendedName>
</protein>
<feature type="region of interest" description="Disordered" evidence="1">
    <location>
        <begin position="37"/>
        <end position="62"/>
    </location>
</feature>
<feature type="compositionally biased region" description="Polar residues" evidence="1">
    <location>
        <begin position="41"/>
        <end position="62"/>
    </location>
</feature>
<feature type="domain" description="ESX-1 secretion-associated protein EspA/EspE-like" evidence="2">
    <location>
        <begin position="18"/>
        <end position="99"/>
    </location>
</feature>
<evidence type="ECO:0000256" key="1">
    <source>
        <dbReference type="SAM" id="MobiDB-lite"/>
    </source>
</evidence>
<organism evidence="3 4">
    <name type="scientific">Mycolicibacterium phlei DSM 43239 = CCUG 21000</name>
    <dbReference type="NCBI Taxonomy" id="1226750"/>
    <lineage>
        <taxon>Bacteria</taxon>
        <taxon>Bacillati</taxon>
        <taxon>Actinomycetota</taxon>
        <taxon>Actinomycetes</taxon>
        <taxon>Mycobacteriales</taxon>
        <taxon>Mycobacteriaceae</taxon>
        <taxon>Mycolicibacterium</taxon>
    </lineage>
</organism>
<evidence type="ECO:0000259" key="2">
    <source>
        <dbReference type="Pfam" id="PF18879"/>
    </source>
</evidence>